<evidence type="ECO:0000256" key="2">
    <source>
        <dbReference type="SAM" id="SignalP"/>
    </source>
</evidence>
<feature type="chain" id="PRO_5035320764" evidence="2">
    <location>
        <begin position="19"/>
        <end position="427"/>
    </location>
</feature>
<dbReference type="InterPro" id="IPR053300">
    <property type="entry name" value="Homeobox-like_regulator"/>
</dbReference>
<dbReference type="EMBL" id="JAELUR010000039">
    <property type="protein sequence ID" value="KAG7403120.1"/>
    <property type="molecule type" value="Genomic_DNA"/>
</dbReference>
<dbReference type="PANTHER" id="PTHR45795">
    <property type="entry name" value="EARLY GAMETOCYTE ENRICHED PHOSPHOPROTEIN EGXP"/>
    <property type="match status" value="1"/>
</dbReference>
<comment type="caution">
    <text evidence="3">The sequence shown here is derived from an EMBL/GenBank/DDBJ whole genome shotgun (WGS) entry which is preliminary data.</text>
</comment>
<protein>
    <submittedName>
        <fullName evidence="3">Uncharacterized protein</fullName>
    </submittedName>
</protein>
<gene>
    <name evidence="3" type="ORF">Forpi1262_v018777</name>
</gene>
<evidence type="ECO:0000313" key="3">
    <source>
        <dbReference type="EMBL" id="KAG7403120.1"/>
    </source>
</evidence>
<dbReference type="Proteomes" id="UP000693942">
    <property type="component" value="Unassembled WGS sequence"/>
</dbReference>
<feature type="compositionally biased region" description="Polar residues" evidence="1">
    <location>
        <begin position="223"/>
        <end position="246"/>
    </location>
</feature>
<evidence type="ECO:0000313" key="4">
    <source>
        <dbReference type="Proteomes" id="UP000693942"/>
    </source>
</evidence>
<feature type="compositionally biased region" description="Polar residues" evidence="1">
    <location>
        <begin position="265"/>
        <end position="275"/>
    </location>
</feature>
<sequence>MHTIQSVIIGLLIERAHTAPATTPESIPTVSTLESIPTVSTLESIPTISTLESIPTISTLESIPTVSPPESIPTVSSLESIPTISSLESVPTISTLESIPTVSSLESIPTISTLESVPTVSPPESIPTISSLESIPTISSLESVPTISTLESIPTISSLESIPTVSSLESIPTISTLESVPTISSLESIPTVSPPESIPTVSTLESIPTVSTPGSTPPESTTFQTLIKQSPNEPTQTPEGSSQAPNSLRVPIKAVSVPTGKTDKTQLGTTDFRTVSSPSSSPTGKSLEIDFSDAQFGEHASLLLAPPNGRASFSLDVRKPPNIAPGELVNLTASIRVDFIGVPNPQVRSLFRRESTGSHLQIIMDEKSIYDKELETTGGKFEEVKSEKTAVSAHPRIEIIQKSGNNPVALTFRGLSLVKSESSTISR</sequence>
<feature type="compositionally biased region" description="Low complexity" evidence="1">
    <location>
        <begin position="206"/>
        <end position="222"/>
    </location>
</feature>
<dbReference type="PANTHER" id="PTHR45795:SF1">
    <property type="entry name" value="MACRO DOMAIN-CONTAINING PROTEIN"/>
    <property type="match status" value="1"/>
</dbReference>
<dbReference type="AlphaFoldDB" id="A0A8J5NF20"/>
<organism evidence="3 4">
    <name type="scientific">Fusarium oxysporum f. sp. raphani</name>
    <dbReference type="NCBI Taxonomy" id="96318"/>
    <lineage>
        <taxon>Eukaryota</taxon>
        <taxon>Fungi</taxon>
        <taxon>Dikarya</taxon>
        <taxon>Ascomycota</taxon>
        <taxon>Pezizomycotina</taxon>
        <taxon>Sordariomycetes</taxon>
        <taxon>Hypocreomycetidae</taxon>
        <taxon>Hypocreales</taxon>
        <taxon>Nectriaceae</taxon>
        <taxon>Fusarium</taxon>
        <taxon>Fusarium oxysporum species complex</taxon>
    </lineage>
</organism>
<reference evidence="3" key="1">
    <citation type="submission" date="2021-04" db="EMBL/GenBank/DDBJ databases">
        <title>First draft genome resource for Brassicaceae pathogens Fusarium oxysporum f. sp. raphani and Fusarium oxysporum f. sp. rapae.</title>
        <authorList>
            <person name="Asai S."/>
        </authorList>
    </citation>
    <scope>NUCLEOTIDE SEQUENCE</scope>
    <source>
        <strain evidence="3">Tf1262</strain>
    </source>
</reference>
<name>A0A8J5NF20_FUSOX</name>
<keyword evidence="2" id="KW-0732">Signal</keyword>
<feature type="signal peptide" evidence="2">
    <location>
        <begin position="1"/>
        <end position="18"/>
    </location>
</feature>
<evidence type="ECO:0000256" key="1">
    <source>
        <dbReference type="SAM" id="MobiDB-lite"/>
    </source>
</evidence>
<proteinExistence type="predicted"/>
<feature type="region of interest" description="Disordered" evidence="1">
    <location>
        <begin position="187"/>
        <end position="287"/>
    </location>
</feature>
<accession>A0A8J5NF20</accession>